<proteinExistence type="predicted"/>
<evidence type="ECO:0000313" key="1">
    <source>
        <dbReference type="EMBL" id="KAK3167497.1"/>
    </source>
</evidence>
<comment type="caution">
    <text evidence="1">The sequence shown here is derived from an EMBL/GenBank/DDBJ whole genome shotgun (WGS) entry which is preliminary data.</text>
</comment>
<keyword evidence="2" id="KW-1185">Reference proteome</keyword>
<dbReference type="AlphaFoldDB" id="A0AAD9Z057"/>
<dbReference type="Proteomes" id="UP001276659">
    <property type="component" value="Unassembled WGS sequence"/>
</dbReference>
<evidence type="ECO:0000313" key="2">
    <source>
        <dbReference type="Proteomes" id="UP001276659"/>
    </source>
</evidence>
<organism evidence="1 2">
    <name type="scientific">Lepraria neglecta</name>
    <dbReference type="NCBI Taxonomy" id="209136"/>
    <lineage>
        <taxon>Eukaryota</taxon>
        <taxon>Fungi</taxon>
        <taxon>Dikarya</taxon>
        <taxon>Ascomycota</taxon>
        <taxon>Pezizomycotina</taxon>
        <taxon>Lecanoromycetes</taxon>
        <taxon>OSLEUM clade</taxon>
        <taxon>Lecanoromycetidae</taxon>
        <taxon>Lecanorales</taxon>
        <taxon>Lecanorineae</taxon>
        <taxon>Stereocaulaceae</taxon>
        <taxon>Lepraria</taxon>
    </lineage>
</organism>
<protein>
    <submittedName>
        <fullName evidence="1">Uncharacterized protein</fullName>
    </submittedName>
</protein>
<accession>A0AAD9Z057</accession>
<sequence>MTTVPTIEEVLRHRPPMRVLILIRQASSLWQSASVSSDRIIEEALATLHVRPSDAQYKFLVNEKWPFLNLFVFALYHGAYRSASAHFPHDLPVLVVDYNRKGTTVSIAGSVRRREVNVRVAEHHNLNGWDREPPFFAD</sequence>
<reference evidence="1" key="1">
    <citation type="submission" date="2022-11" db="EMBL/GenBank/DDBJ databases">
        <title>Chromosomal genome sequence assembly and mating type (MAT) locus characterization of the leprose asexual lichenized fungus Lepraria neglecta (Nyl.) Erichsen.</title>
        <authorList>
            <person name="Allen J.L."/>
            <person name="Pfeffer B."/>
        </authorList>
    </citation>
    <scope>NUCLEOTIDE SEQUENCE</scope>
    <source>
        <strain evidence="1">Allen 5258</strain>
    </source>
</reference>
<dbReference type="EMBL" id="JASNWA010000011">
    <property type="protein sequence ID" value="KAK3167497.1"/>
    <property type="molecule type" value="Genomic_DNA"/>
</dbReference>
<gene>
    <name evidence="1" type="ORF">OEA41_010624</name>
</gene>
<name>A0AAD9Z057_9LECA</name>